<keyword evidence="3" id="KW-1185">Reference proteome</keyword>
<dbReference type="EMBL" id="JBGBPQ010000024">
    <property type="protein sequence ID" value="KAL1499850.1"/>
    <property type="molecule type" value="Genomic_DNA"/>
</dbReference>
<proteinExistence type="predicted"/>
<dbReference type="Proteomes" id="UP001515480">
    <property type="component" value="Unassembled WGS sequence"/>
</dbReference>
<evidence type="ECO:0008006" key="4">
    <source>
        <dbReference type="Google" id="ProtNLM"/>
    </source>
</evidence>
<evidence type="ECO:0000256" key="1">
    <source>
        <dbReference type="SAM" id="Phobius"/>
    </source>
</evidence>
<reference evidence="2 3" key="1">
    <citation type="journal article" date="2024" name="Science">
        <title>Giant polyketide synthase enzymes in the biosynthesis of giant marine polyether toxins.</title>
        <authorList>
            <person name="Fallon T.R."/>
            <person name="Shende V.V."/>
            <person name="Wierzbicki I.H."/>
            <person name="Pendleton A.L."/>
            <person name="Watervoot N.F."/>
            <person name="Auber R.P."/>
            <person name="Gonzalez D.J."/>
            <person name="Wisecaver J.H."/>
            <person name="Moore B.S."/>
        </authorList>
    </citation>
    <scope>NUCLEOTIDE SEQUENCE [LARGE SCALE GENOMIC DNA]</scope>
    <source>
        <strain evidence="2 3">12B1</strain>
    </source>
</reference>
<comment type="caution">
    <text evidence="2">The sequence shown here is derived from an EMBL/GenBank/DDBJ whole genome shotgun (WGS) entry which is preliminary data.</text>
</comment>
<dbReference type="AlphaFoldDB" id="A0AB34IKX1"/>
<name>A0AB34IKX1_PRYPA</name>
<evidence type="ECO:0000313" key="3">
    <source>
        <dbReference type="Proteomes" id="UP001515480"/>
    </source>
</evidence>
<feature type="transmembrane region" description="Helical" evidence="1">
    <location>
        <begin position="174"/>
        <end position="192"/>
    </location>
</feature>
<evidence type="ECO:0000313" key="2">
    <source>
        <dbReference type="EMBL" id="KAL1499850.1"/>
    </source>
</evidence>
<feature type="transmembrane region" description="Helical" evidence="1">
    <location>
        <begin position="52"/>
        <end position="77"/>
    </location>
</feature>
<dbReference type="Pfam" id="PF06912">
    <property type="entry name" value="DUF1275"/>
    <property type="match status" value="1"/>
</dbReference>
<organism evidence="2 3">
    <name type="scientific">Prymnesium parvum</name>
    <name type="common">Toxic golden alga</name>
    <dbReference type="NCBI Taxonomy" id="97485"/>
    <lineage>
        <taxon>Eukaryota</taxon>
        <taxon>Haptista</taxon>
        <taxon>Haptophyta</taxon>
        <taxon>Prymnesiophyceae</taxon>
        <taxon>Prymnesiales</taxon>
        <taxon>Prymnesiaceae</taxon>
        <taxon>Prymnesium</taxon>
    </lineage>
</organism>
<dbReference type="InterPro" id="IPR010699">
    <property type="entry name" value="DUF1275"/>
</dbReference>
<feature type="transmembrane region" description="Helical" evidence="1">
    <location>
        <begin position="198"/>
        <end position="217"/>
    </location>
</feature>
<sequence>MSRVALAAALALLSGFADVVCLLRFSAFAALQTGNIVHIGLLLAKLDRAEPLIAALAFSLAVLSSHFLAVFLFCAVAEHVPRPLLASAPLLGLLTAACGALDAFSADGCQWAVCLAAASFGVMNFCTSPNTPLEGRLFTMVSLATGNLQKCARALYRCARGHAFTPREKEAAQVASAVVLGTFAGAALAGVLSEYTGVHVPLLLLPVGAGQCAVLLLHDRVLRPSAHTAALTEPLAPAAPAGV</sequence>
<protein>
    <recommendedName>
        <fullName evidence="4">DUF1275 domain-containing protein</fullName>
    </recommendedName>
</protein>
<keyword evidence="1" id="KW-0472">Membrane</keyword>
<keyword evidence="1" id="KW-1133">Transmembrane helix</keyword>
<keyword evidence="1" id="KW-0812">Transmembrane</keyword>
<accession>A0AB34IKX1</accession>
<gene>
    <name evidence="2" type="ORF">AB1Y20_012533</name>
</gene>